<feature type="region of interest" description="Disordered" evidence="1">
    <location>
        <begin position="16"/>
        <end position="47"/>
    </location>
</feature>
<gene>
    <name evidence="2" type="ORF">BU14_0474s0007</name>
</gene>
<evidence type="ECO:0000256" key="1">
    <source>
        <dbReference type="SAM" id="MobiDB-lite"/>
    </source>
</evidence>
<dbReference type="EMBL" id="KV919087">
    <property type="protein sequence ID" value="OSX72061.1"/>
    <property type="molecule type" value="Genomic_DNA"/>
</dbReference>
<sequence>MEYLSADAILAANVAQPPHSSGFAPPTAPRAAAGWKEEGPGRERGSGLRLRESLGKELEVLFCTMAYASLKQRFDSSDDTLRAMAALRNMWRMRAKITYKALRGRAWGLAPSGAVGVVLRFGSSGSRNDEGQHQVVVATAWLDGGVVRCACSEEEQCLGADGCSLRIPMVGALEEVRQTMGVDLKTLFDVLNAAIKVERLRAGVGVLYGDKVCVVRNGYTSWPFSAVRQSRGAAWVCHSCRTGDMTCSHASIAVATSKAHADGLGEDSSDSDVDEDGKDEARLLDVARAAADGRDLEAAGAAELPSHLPSSSSPVMPVNRFKWKSRSAKSRHLVPRRVAQRERAHLIRARRHKEHKIHYLAGQQCPFCRVGRSPKSPFVVKNAKVEFEDGVVPATVETWRCHKCLLRVLPDGAERGVIFHSCYTVYSEAFLFEVAVNLARNGTSSHATAYLREAFTELHTGCKYPQSNKHMRSVTTLRKALLLYLAFVIKGPPYDTVSCATCRRPDGSYAVVSFDGLQLGYRVKIKVAFFRASYTSTSSPARRGWRA</sequence>
<proteinExistence type="predicted"/>
<evidence type="ECO:0000313" key="3">
    <source>
        <dbReference type="Proteomes" id="UP000218209"/>
    </source>
</evidence>
<keyword evidence="3" id="KW-1185">Reference proteome</keyword>
<evidence type="ECO:0000313" key="2">
    <source>
        <dbReference type="EMBL" id="OSX72061.1"/>
    </source>
</evidence>
<organism evidence="2 3">
    <name type="scientific">Porphyra umbilicalis</name>
    <name type="common">Purple laver</name>
    <name type="synonym">Red alga</name>
    <dbReference type="NCBI Taxonomy" id="2786"/>
    <lineage>
        <taxon>Eukaryota</taxon>
        <taxon>Rhodophyta</taxon>
        <taxon>Bangiophyceae</taxon>
        <taxon>Bangiales</taxon>
        <taxon>Bangiaceae</taxon>
        <taxon>Porphyra</taxon>
    </lineage>
</organism>
<reference evidence="2 3" key="1">
    <citation type="submission" date="2017-03" db="EMBL/GenBank/DDBJ databases">
        <title>WGS assembly of Porphyra umbilicalis.</title>
        <authorList>
            <person name="Brawley S.H."/>
            <person name="Blouin N.A."/>
            <person name="Ficko-Blean E."/>
            <person name="Wheeler G.L."/>
            <person name="Lohr M."/>
            <person name="Goodson H.V."/>
            <person name="Jenkins J.W."/>
            <person name="Blaby-Haas C.E."/>
            <person name="Helliwell K.E."/>
            <person name="Chan C."/>
            <person name="Marriage T."/>
            <person name="Bhattacharya D."/>
            <person name="Klein A.S."/>
            <person name="Badis Y."/>
            <person name="Brodie J."/>
            <person name="Cao Y."/>
            <person name="Collen J."/>
            <person name="Dittami S.M."/>
            <person name="Gachon C.M."/>
            <person name="Green B.R."/>
            <person name="Karpowicz S."/>
            <person name="Kim J.W."/>
            <person name="Kudahl U."/>
            <person name="Lin S."/>
            <person name="Michel G."/>
            <person name="Mittag M."/>
            <person name="Olson B.J."/>
            <person name="Pangilinan J."/>
            <person name="Peng Y."/>
            <person name="Qiu H."/>
            <person name="Shu S."/>
            <person name="Singer J.T."/>
            <person name="Smith A.G."/>
            <person name="Sprecher B.N."/>
            <person name="Wagner V."/>
            <person name="Wang W."/>
            <person name="Wang Z.-Y."/>
            <person name="Yan J."/>
            <person name="Yarish C."/>
            <person name="Zoeuner-Riek S."/>
            <person name="Zhuang Y."/>
            <person name="Zou Y."/>
            <person name="Lindquist E.A."/>
            <person name="Grimwood J."/>
            <person name="Barry K."/>
            <person name="Rokhsar D.S."/>
            <person name="Schmutz J."/>
            <person name="Stiller J.W."/>
            <person name="Grossman A.R."/>
            <person name="Prochnik S.E."/>
        </authorList>
    </citation>
    <scope>NUCLEOTIDE SEQUENCE [LARGE SCALE GENOMIC DNA]</scope>
    <source>
        <strain evidence="2">4086291</strain>
    </source>
</reference>
<dbReference type="AlphaFoldDB" id="A0A1X6NTX3"/>
<protein>
    <submittedName>
        <fullName evidence="2">Uncharacterized protein</fullName>
    </submittedName>
</protein>
<feature type="compositionally biased region" description="Basic and acidic residues" evidence="1">
    <location>
        <begin position="35"/>
        <end position="47"/>
    </location>
</feature>
<dbReference type="Proteomes" id="UP000218209">
    <property type="component" value="Unassembled WGS sequence"/>
</dbReference>
<name>A0A1X6NTX3_PORUM</name>
<accession>A0A1X6NTX3</accession>